<keyword evidence="2" id="KW-1185">Reference proteome</keyword>
<dbReference type="SUPFAM" id="SSF46966">
    <property type="entry name" value="Spectrin repeat"/>
    <property type="match status" value="1"/>
</dbReference>
<dbReference type="EMBL" id="OQ190478">
    <property type="protein sequence ID" value="WDS51708.1"/>
    <property type="molecule type" value="Genomic_DNA"/>
</dbReference>
<reference evidence="1 2" key="1">
    <citation type="submission" date="2023-01" db="EMBL/GenBank/DDBJ databases">
        <authorList>
            <person name="Edelman T.J."/>
            <person name="Baldwin A.R."/>
            <person name="Chauncey H.A."/>
            <person name="Connelly K.A."/>
            <person name="Daniel I."/>
            <person name="Fitzgerald E.B."/>
            <person name="McKinney B.E."/>
            <person name="Murray D.M."/>
            <person name="Parshall S."/>
            <person name="Stokes L.T."/>
            <person name="Tanaka K.N."/>
            <person name="Vinson E.C."/>
            <person name="Klevikis C."/>
            <person name="Temple L."/>
            <person name="Rinehart C.A."/>
            <person name="Garlena R.A."/>
            <person name="Russell D.A."/>
            <person name="Jacobs-Sera D."/>
            <person name="Hatfull G.F."/>
        </authorList>
    </citation>
    <scope>NUCLEOTIDE SEQUENCE [LARGE SCALE GENOMIC DNA]</scope>
</reference>
<sequence length="115" mass="13148">MSNETSYTFLSGVTVPMTLRKDGTYSVRQQKAILGDIDARIARVEATLAEYDELYSTETPETLAMTPAERDELSDRWNDLHDFETELRSTRREFELNRAPLLWGSSAWLAANNID</sequence>
<evidence type="ECO:0000313" key="1">
    <source>
        <dbReference type="EMBL" id="WDS51708.1"/>
    </source>
</evidence>
<protein>
    <submittedName>
        <fullName evidence="1">Uncharacterized protein</fullName>
    </submittedName>
</protein>
<evidence type="ECO:0000313" key="2">
    <source>
        <dbReference type="Proteomes" id="UP001215092"/>
    </source>
</evidence>
<dbReference type="Proteomes" id="UP001215092">
    <property type="component" value="Segment"/>
</dbReference>
<accession>A0AAE9ZJJ5</accession>
<gene>
    <name evidence="1" type="primary">71</name>
    <name evidence="1" type="ORF">SEA_BARNSTORMER_71</name>
</gene>
<proteinExistence type="predicted"/>
<name>A0AAE9ZJJ5_9CAUD</name>
<organism evidence="1 2">
    <name type="scientific">Microbacterium phage Barnstormer</name>
    <dbReference type="NCBI Taxonomy" id="3028491"/>
    <lineage>
        <taxon>Viruses</taxon>
        <taxon>Duplodnaviria</taxon>
        <taxon>Heunggongvirae</taxon>
        <taxon>Uroviricota</taxon>
        <taxon>Caudoviricetes</taxon>
        <taxon>Casidaviridae</taxon>
        <taxon>Barnstormervirus</taxon>
        <taxon>Barnstormervirus barnstormer</taxon>
    </lineage>
</organism>